<comment type="caution">
    <text evidence="13">The sequence shown here is derived from an EMBL/GenBank/DDBJ whole genome shotgun (WGS) entry which is preliminary data.</text>
</comment>
<dbReference type="GO" id="GO:0006508">
    <property type="term" value="P:proteolysis"/>
    <property type="evidence" value="ECO:0007669"/>
    <property type="project" value="InterPro"/>
</dbReference>
<dbReference type="InterPro" id="IPR018044">
    <property type="entry name" value="Peptidase_S11"/>
</dbReference>
<dbReference type="Proteomes" id="UP000294593">
    <property type="component" value="Unassembled WGS sequence"/>
</dbReference>
<evidence type="ECO:0000256" key="6">
    <source>
        <dbReference type="ARBA" id="ARBA00023316"/>
    </source>
</evidence>
<evidence type="ECO:0000259" key="12">
    <source>
        <dbReference type="Pfam" id="PF00768"/>
    </source>
</evidence>
<keyword evidence="14" id="KW-1185">Reference proteome</keyword>
<dbReference type="InterPro" id="IPR012338">
    <property type="entry name" value="Beta-lactam/transpept-like"/>
</dbReference>
<dbReference type="NCBIfam" id="NF008668">
    <property type="entry name" value="PRK11669.1"/>
    <property type="match status" value="1"/>
</dbReference>
<dbReference type="InterPro" id="IPR001967">
    <property type="entry name" value="Peptidase_S11_N"/>
</dbReference>
<keyword evidence="4" id="KW-0133">Cell shape</keyword>
<feature type="domain" description="Peptidase S11 D-alanyl-D-alanine carboxypeptidase A N-terminal" evidence="12">
    <location>
        <begin position="167"/>
        <end position="391"/>
    </location>
</feature>
<keyword evidence="3" id="KW-0378">Hydrolase</keyword>
<feature type="active site" description="Proton acceptor" evidence="7">
    <location>
        <position position="203"/>
    </location>
</feature>
<proteinExistence type="inferred from homology"/>
<name>A0A4R6R835_9BURK</name>
<feature type="chain" id="PRO_5020546065" evidence="11">
    <location>
        <begin position="36"/>
        <end position="431"/>
    </location>
</feature>
<evidence type="ECO:0000313" key="14">
    <source>
        <dbReference type="Proteomes" id="UP000294593"/>
    </source>
</evidence>
<evidence type="ECO:0000256" key="11">
    <source>
        <dbReference type="SAM" id="SignalP"/>
    </source>
</evidence>
<dbReference type="GO" id="GO:0071555">
    <property type="term" value="P:cell wall organization"/>
    <property type="evidence" value="ECO:0007669"/>
    <property type="project" value="UniProtKB-KW"/>
</dbReference>
<evidence type="ECO:0000256" key="8">
    <source>
        <dbReference type="PIRSR" id="PIRSR618044-2"/>
    </source>
</evidence>
<dbReference type="Pfam" id="PF00768">
    <property type="entry name" value="Peptidase_S11"/>
    <property type="match status" value="1"/>
</dbReference>
<accession>A0A4R6R835</accession>
<evidence type="ECO:0000256" key="7">
    <source>
        <dbReference type="PIRSR" id="PIRSR618044-1"/>
    </source>
</evidence>
<protein>
    <submittedName>
        <fullName evidence="13">Murein-DD-endopeptidase</fullName>
    </submittedName>
</protein>
<evidence type="ECO:0000256" key="4">
    <source>
        <dbReference type="ARBA" id="ARBA00022960"/>
    </source>
</evidence>
<dbReference type="EMBL" id="SNXW01000006">
    <property type="protein sequence ID" value="TDP82171.1"/>
    <property type="molecule type" value="Genomic_DNA"/>
</dbReference>
<dbReference type="PRINTS" id="PR00725">
    <property type="entry name" value="DADACBPTASE1"/>
</dbReference>
<keyword evidence="5" id="KW-0573">Peptidoglycan synthesis</keyword>
<evidence type="ECO:0000313" key="13">
    <source>
        <dbReference type="EMBL" id="TDP82171.1"/>
    </source>
</evidence>
<dbReference type="PANTHER" id="PTHR21581">
    <property type="entry name" value="D-ALANYL-D-ALANINE CARBOXYPEPTIDASE"/>
    <property type="match status" value="1"/>
</dbReference>
<dbReference type="GO" id="GO:0009002">
    <property type="term" value="F:serine-type D-Ala-D-Ala carboxypeptidase activity"/>
    <property type="evidence" value="ECO:0007669"/>
    <property type="project" value="InterPro"/>
</dbReference>
<dbReference type="SUPFAM" id="SSF56601">
    <property type="entry name" value="beta-lactamase/transpeptidase-like"/>
    <property type="match status" value="1"/>
</dbReference>
<keyword evidence="2 11" id="KW-0732">Signal</keyword>
<evidence type="ECO:0000256" key="3">
    <source>
        <dbReference type="ARBA" id="ARBA00022801"/>
    </source>
</evidence>
<feature type="region of interest" description="Disordered" evidence="10">
    <location>
        <begin position="53"/>
        <end position="79"/>
    </location>
</feature>
<dbReference type="AlphaFoldDB" id="A0A4R6R835"/>
<evidence type="ECO:0000256" key="1">
    <source>
        <dbReference type="ARBA" id="ARBA00007164"/>
    </source>
</evidence>
<dbReference type="GO" id="GO:0009252">
    <property type="term" value="P:peptidoglycan biosynthetic process"/>
    <property type="evidence" value="ECO:0007669"/>
    <property type="project" value="UniProtKB-KW"/>
</dbReference>
<feature type="compositionally biased region" description="Low complexity" evidence="10">
    <location>
        <begin position="61"/>
        <end position="79"/>
    </location>
</feature>
<organism evidence="13 14">
    <name type="scientific">Aquabacterium commune</name>
    <dbReference type="NCBI Taxonomy" id="70586"/>
    <lineage>
        <taxon>Bacteria</taxon>
        <taxon>Pseudomonadati</taxon>
        <taxon>Pseudomonadota</taxon>
        <taxon>Betaproteobacteria</taxon>
        <taxon>Burkholderiales</taxon>
        <taxon>Aquabacterium</taxon>
    </lineage>
</organism>
<evidence type="ECO:0000256" key="2">
    <source>
        <dbReference type="ARBA" id="ARBA00022729"/>
    </source>
</evidence>
<evidence type="ECO:0000256" key="9">
    <source>
        <dbReference type="RuleBase" id="RU004016"/>
    </source>
</evidence>
<feature type="binding site" evidence="8">
    <location>
        <position position="362"/>
    </location>
    <ligand>
        <name>substrate</name>
    </ligand>
</feature>
<sequence length="431" mass="45615">MVGNKRKMNFRKDLCLLAGVMALLLALGWSAPVQAKATRQAKVTTSKTVQAAKAPAGRITKSSAKSSAKTSVRAAAKPSGKAVASSARALSSAAVHRKGRVRQLGAVARPLALARAEAPAQAQAPLMPISVKTPAGVPLKPSATVAAASGATGASFGQIYGLHHTSDPLDLKSSVALVMDQETNEVVLAKNSEAVLPIASLTKLMTAAVIVDARLPMDEDITVTSDDVDTEKNSSSRLAVGATLTRGELLHLALMSSENRAAHALGRTYPGGLQAFVSVMNAKAKALGMQDTRYVDPTGLNSNNQSSARDLAVLVKAAYQQPLIRELSTSPEHAVRLGNRQVQFRNTNSLVRSPAWDIGLQKTGYIVEAGRCLVMQASMVGRKYIMIFLDSTGKYSRQADAERVRRWLERAPQKTSSITTTVVPDAVEITS</sequence>
<evidence type="ECO:0000256" key="5">
    <source>
        <dbReference type="ARBA" id="ARBA00022984"/>
    </source>
</evidence>
<gene>
    <name evidence="13" type="ORF">EV672_106127</name>
</gene>
<feature type="active site" description="Acyl-ester intermediate" evidence="7">
    <location>
        <position position="200"/>
    </location>
</feature>
<dbReference type="PANTHER" id="PTHR21581:SF26">
    <property type="entry name" value="D-ALANYL-D-ALANINE ENDOPEPTIDASE"/>
    <property type="match status" value="1"/>
</dbReference>
<dbReference type="Gene3D" id="3.40.710.10">
    <property type="entry name" value="DD-peptidase/beta-lactamase superfamily"/>
    <property type="match status" value="1"/>
</dbReference>
<feature type="active site" evidence="7">
    <location>
        <position position="257"/>
    </location>
</feature>
<reference evidence="13 14" key="1">
    <citation type="submission" date="2019-03" db="EMBL/GenBank/DDBJ databases">
        <title>Genomic Encyclopedia of Type Strains, Phase IV (KMG-IV): sequencing the most valuable type-strain genomes for metagenomic binning, comparative biology and taxonomic classification.</title>
        <authorList>
            <person name="Goeker M."/>
        </authorList>
    </citation>
    <scope>NUCLEOTIDE SEQUENCE [LARGE SCALE GENOMIC DNA]</scope>
    <source>
        <strain evidence="13 14">DSM 11901</strain>
    </source>
</reference>
<feature type="signal peptide" evidence="11">
    <location>
        <begin position="1"/>
        <end position="35"/>
    </location>
</feature>
<evidence type="ECO:0000256" key="10">
    <source>
        <dbReference type="SAM" id="MobiDB-lite"/>
    </source>
</evidence>
<dbReference type="GO" id="GO:0008360">
    <property type="term" value="P:regulation of cell shape"/>
    <property type="evidence" value="ECO:0007669"/>
    <property type="project" value="UniProtKB-KW"/>
</dbReference>
<comment type="similarity">
    <text evidence="1 9">Belongs to the peptidase S11 family.</text>
</comment>
<keyword evidence="6" id="KW-0961">Cell wall biogenesis/degradation</keyword>